<sequence length="96" mass="10686">MEISLIIHSILKISIMIGLGSLISRTFPFNNDSRKIFISIIVNIAMPSIILSSILNVEITKDTFKMIAVVFGLSVLINLIGFDWLGICFELLSPFN</sequence>
<keyword evidence="1" id="KW-1133">Transmembrane helix</keyword>
<dbReference type="EMBL" id="JBJHQH010000022">
    <property type="protein sequence ID" value="MFK9094304.1"/>
    <property type="molecule type" value="Genomic_DNA"/>
</dbReference>
<comment type="caution">
    <text evidence="2">The sequence shown here is derived from an EMBL/GenBank/DDBJ whole genome shotgun (WGS) entry which is preliminary data.</text>
</comment>
<accession>A0ABW8RPG4</accession>
<organism evidence="2 3">
    <name type="scientific">Bacillus salipaludis</name>
    <dbReference type="NCBI Taxonomy" id="2547811"/>
    <lineage>
        <taxon>Bacteria</taxon>
        <taxon>Bacillati</taxon>
        <taxon>Bacillota</taxon>
        <taxon>Bacilli</taxon>
        <taxon>Bacillales</taxon>
        <taxon>Bacillaceae</taxon>
        <taxon>Bacillus</taxon>
    </lineage>
</organism>
<proteinExistence type="predicted"/>
<keyword evidence="1" id="KW-0472">Membrane</keyword>
<feature type="transmembrane region" description="Helical" evidence="1">
    <location>
        <begin position="36"/>
        <end position="55"/>
    </location>
</feature>
<keyword evidence="3" id="KW-1185">Reference proteome</keyword>
<evidence type="ECO:0000313" key="2">
    <source>
        <dbReference type="EMBL" id="MFK9094304.1"/>
    </source>
</evidence>
<evidence type="ECO:0000313" key="3">
    <source>
        <dbReference type="Proteomes" id="UP001623041"/>
    </source>
</evidence>
<name>A0ABW8RPG4_9BACI</name>
<evidence type="ECO:0000256" key="1">
    <source>
        <dbReference type="SAM" id="Phobius"/>
    </source>
</evidence>
<protein>
    <recommendedName>
        <fullName evidence="4">AEC family transporter</fullName>
    </recommendedName>
</protein>
<evidence type="ECO:0008006" key="4">
    <source>
        <dbReference type="Google" id="ProtNLM"/>
    </source>
</evidence>
<dbReference type="Proteomes" id="UP001623041">
    <property type="component" value="Unassembled WGS sequence"/>
</dbReference>
<keyword evidence="1" id="KW-0812">Transmembrane</keyword>
<reference evidence="2 3" key="1">
    <citation type="submission" date="2024-11" db="EMBL/GenBank/DDBJ databases">
        <authorList>
            <person name="Lucas J.A."/>
        </authorList>
    </citation>
    <scope>NUCLEOTIDE SEQUENCE [LARGE SCALE GENOMIC DNA]</scope>
    <source>
        <strain evidence="2 3">Z 5.4</strain>
    </source>
</reference>
<gene>
    <name evidence="2" type="ORF">ACJEBI_22880</name>
</gene>
<dbReference type="RefSeq" id="WP_406582855.1">
    <property type="nucleotide sequence ID" value="NZ_JBJHQH010000022.1"/>
</dbReference>
<feature type="transmembrane region" description="Helical" evidence="1">
    <location>
        <begin position="6"/>
        <end position="24"/>
    </location>
</feature>
<feature type="transmembrane region" description="Helical" evidence="1">
    <location>
        <begin position="67"/>
        <end position="92"/>
    </location>
</feature>